<dbReference type="InterPro" id="IPR003593">
    <property type="entry name" value="AAA+_ATPase"/>
</dbReference>
<dbReference type="EMBL" id="QLLL01000002">
    <property type="protein sequence ID" value="RAJ08367.1"/>
    <property type="molecule type" value="Genomic_DNA"/>
</dbReference>
<accession>A0A327R3A9</accession>
<dbReference type="InterPro" id="IPR051782">
    <property type="entry name" value="ABC_Transporter_VariousFunc"/>
</dbReference>
<evidence type="ECO:0000313" key="6">
    <source>
        <dbReference type="Proteomes" id="UP000249547"/>
    </source>
</evidence>
<dbReference type="PANTHER" id="PTHR42939">
    <property type="entry name" value="ABC TRANSPORTER ATP-BINDING PROTEIN ALBC-RELATED"/>
    <property type="match status" value="1"/>
</dbReference>
<dbReference type="Proteomes" id="UP000249547">
    <property type="component" value="Unassembled WGS sequence"/>
</dbReference>
<dbReference type="OrthoDB" id="9785229at2"/>
<evidence type="ECO:0000313" key="5">
    <source>
        <dbReference type="EMBL" id="RAJ08367.1"/>
    </source>
</evidence>
<keyword evidence="6" id="KW-1185">Reference proteome</keyword>
<dbReference type="InterPro" id="IPR027417">
    <property type="entry name" value="P-loop_NTPase"/>
</dbReference>
<dbReference type="CDD" id="cd03230">
    <property type="entry name" value="ABC_DR_subfamily_A"/>
    <property type="match status" value="1"/>
</dbReference>
<evidence type="ECO:0000256" key="3">
    <source>
        <dbReference type="ARBA" id="ARBA00022840"/>
    </source>
</evidence>
<organism evidence="5 6">
    <name type="scientific">Chitinophaga skermanii</name>
    <dbReference type="NCBI Taxonomy" id="331697"/>
    <lineage>
        <taxon>Bacteria</taxon>
        <taxon>Pseudomonadati</taxon>
        <taxon>Bacteroidota</taxon>
        <taxon>Chitinophagia</taxon>
        <taxon>Chitinophagales</taxon>
        <taxon>Chitinophagaceae</taxon>
        <taxon>Chitinophaga</taxon>
    </lineage>
</organism>
<gene>
    <name evidence="5" type="ORF">LX64_01015</name>
</gene>
<dbReference type="Pfam" id="PF00005">
    <property type="entry name" value="ABC_tran"/>
    <property type="match status" value="1"/>
</dbReference>
<dbReference type="PROSITE" id="PS50893">
    <property type="entry name" value="ABC_TRANSPORTER_2"/>
    <property type="match status" value="1"/>
</dbReference>
<dbReference type="InterPro" id="IPR003439">
    <property type="entry name" value="ABC_transporter-like_ATP-bd"/>
</dbReference>
<dbReference type="GO" id="GO:0005524">
    <property type="term" value="F:ATP binding"/>
    <property type="evidence" value="ECO:0007669"/>
    <property type="project" value="UniProtKB-KW"/>
</dbReference>
<name>A0A327R3A9_9BACT</name>
<evidence type="ECO:0000256" key="2">
    <source>
        <dbReference type="ARBA" id="ARBA00022741"/>
    </source>
</evidence>
<dbReference type="PANTHER" id="PTHR42939:SF1">
    <property type="entry name" value="ABC TRANSPORTER ATP-BINDING PROTEIN ALBC-RELATED"/>
    <property type="match status" value="1"/>
</dbReference>
<dbReference type="AlphaFoldDB" id="A0A327R3A9"/>
<sequence>MITVDNLTYSYNKKTKLFNGLHLHLQAGKIYGLLGKNGAGKSTLMKIITGLLSPSEGTCLVNGLPPQQREKKFLEQLFFIPEECYLPPLTIEKFIAIYSPFYPRFSHATFTRYLEEFHINGDKELQQLSFGQKKKTVIAFALAANTQLLVMDEPTNGLDIPSKIQFRKIMAQANKADRIILLSTHQVRDVNDLVNSIIIMDNSSILLHEDKQHINDLLKFCYKQALVGQEDVLYEENTSNGTIVVCRNHGNVSTSLDVEILFNATLSNPTLISSIFNQ</sequence>
<keyword evidence="2" id="KW-0547">Nucleotide-binding</keyword>
<reference evidence="5 6" key="1">
    <citation type="submission" date="2018-06" db="EMBL/GenBank/DDBJ databases">
        <title>Genomic Encyclopedia of Archaeal and Bacterial Type Strains, Phase II (KMG-II): from individual species to whole genera.</title>
        <authorList>
            <person name="Goeker M."/>
        </authorList>
    </citation>
    <scope>NUCLEOTIDE SEQUENCE [LARGE SCALE GENOMIC DNA]</scope>
    <source>
        <strain evidence="5 6">DSM 23857</strain>
    </source>
</reference>
<dbReference type="Gene3D" id="3.40.50.300">
    <property type="entry name" value="P-loop containing nucleotide triphosphate hydrolases"/>
    <property type="match status" value="1"/>
</dbReference>
<evidence type="ECO:0000259" key="4">
    <source>
        <dbReference type="PROSITE" id="PS50893"/>
    </source>
</evidence>
<dbReference type="SUPFAM" id="SSF52540">
    <property type="entry name" value="P-loop containing nucleoside triphosphate hydrolases"/>
    <property type="match status" value="1"/>
</dbReference>
<dbReference type="SMART" id="SM00382">
    <property type="entry name" value="AAA"/>
    <property type="match status" value="1"/>
</dbReference>
<comment type="caution">
    <text evidence="5">The sequence shown here is derived from an EMBL/GenBank/DDBJ whole genome shotgun (WGS) entry which is preliminary data.</text>
</comment>
<evidence type="ECO:0000256" key="1">
    <source>
        <dbReference type="ARBA" id="ARBA00022448"/>
    </source>
</evidence>
<keyword evidence="1" id="KW-0813">Transport</keyword>
<feature type="domain" description="ABC transporter" evidence="4">
    <location>
        <begin position="2"/>
        <end position="227"/>
    </location>
</feature>
<protein>
    <submittedName>
        <fullName evidence="5">ABC-2 type transport system ATP-binding protein</fullName>
    </submittedName>
</protein>
<dbReference type="RefSeq" id="WP_111596522.1">
    <property type="nucleotide sequence ID" value="NZ_QLLL01000002.1"/>
</dbReference>
<keyword evidence="3 5" id="KW-0067">ATP-binding</keyword>
<dbReference type="GO" id="GO:0016887">
    <property type="term" value="F:ATP hydrolysis activity"/>
    <property type="evidence" value="ECO:0007669"/>
    <property type="project" value="InterPro"/>
</dbReference>
<proteinExistence type="predicted"/>